<feature type="region of interest" description="Disordered" evidence="1">
    <location>
        <begin position="1"/>
        <end position="58"/>
    </location>
</feature>
<dbReference type="AlphaFoldDB" id="A0A182FM28"/>
<evidence type="ECO:0000313" key="3">
    <source>
        <dbReference type="Proteomes" id="UP000069272"/>
    </source>
</evidence>
<dbReference type="Pfam" id="PF13414">
    <property type="entry name" value="TPR_11"/>
    <property type="match status" value="1"/>
</dbReference>
<evidence type="ECO:0000256" key="1">
    <source>
        <dbReference type="SAM" id="MobiDB-lite"/>
    </source>
</evidence>
<dbReference type="STRING" id="7167.A0A182FM28"/>
<dbReference type="VEuPathDB" id="VectorBase:AALB20_036661"/>
<organism evidence="2 3">
    <name type="scientific">Anopheles albimanus</name>
    <name type="common">New world malaria mosquito</name>
    <dbReference type="NCBI Taxonomy" id="7167"/>
    <lineage>
        <taxon>Eukaryota</taxon>
        <taxon>Metazoa</taxon>
        <taxon>Ecdysozoa</taxon>
        <taxon>Arthropoda</taxon>
        <taxon>Hexapoda</taxon>
        <taxon>Insecta</taxon>
        <taxon>Pterygota</taxon>
        <taxon>Neoptera</taxon>
        <taxon>Endopterygota</taxon>
        <taxon>Diptera</taxon>
        <taxon>Nematocera</taxon>
        <taxon>Culicoidea</taxon>
        <taxon>Culicidae</taxon>
        <taxon>Anophelinae</taxon>
        <taxon>Anopheles</taxon>
    </lineage>
</organism>
<feature type="compositionally biased region" description="Basic and acidic residues" evidence="1">
    <location>
        <begin position="1"/>
        <end position="16"/>
    </location>
</feature>
<dbReference type="GO" id="GO:0000127">
    <property type="term" value="C:transcription factor TFIIIC complex"/>
    <property type="evidence" value="ECO:0007669"/>
    <property type="project" value="TreeGrafter"/>
</dbReference>
<feature type="compositionally biased region" description="Low complexity" evidence="1">
    <location>
        <begin position="30"/>
        <end position="45"/>
    </location>
</feature>
<dbReference type="Pfam" id="PF13181">
    <property type="entry name" value="TPR_8"/>
    <property type="match status" value="2"/>
</dbReference>
<reference evidence="2" key="2">
    <citation type="submission" date="2022-08" db="UniProtKB">
        <authorList>
            <consortium name="EnsemblMetazoa"/>
        </authorList>
    </citation>
    <scope>IDENTIFICATION</scope>
    <source>
        <strain evidence="2">STECLA/ALBI9_A</strain>
    </source>
</reference>
<dbReference type="Gene3D" id="1.25.40.10">
    <property type="entry name" value="Tetratricopeptide repeat domain"/>
    <property type="match status" value="3"/>
</dbReference>
<accession>A0A182FM28</accession>
<reference evidence="2 3" key="1">
    <citation type="journal article" date="2017" name="G3 (Bethesda)">
        <title>The Physical Genome Mapping of Anopheles albimanus Corrected Scaffold Misassemblies and Identified Interarm Rearrangements in Genus Anopheles.</title>
        <authorList>
            <person name="Artemov G.N."/>
            <person name="Peery A.N."/>
            <person name="Jiang X."/>
            <person name="Tu Z."/>
            <person name="Stegniy V.N."/>
            <person name="Sharakhova M.V."/>
            <person name="Sharakhov I.V."/>
        </authorList>
    </citation>
    <scope>NUCLEOTIDE SEQUENCE [LARGE SCALE GENOMIC DNA]</scope>
    <source>
        <strain evidence="2 3">ALBI9_A</strain>
    </source>
</reference>
<dbReference type="EnsemblMetazoa" id="AALB007587-RA">
    <property type="protein sequence ID" value="AALB007587-PA"/>
    <property type="gene ID" value="AALB007587"/>
</dbReference>
<dbReference type="VEuPathDB" id="VectorBase:AALB007587"/>
<dbReference type="InterPro" id="IPR039340">
    <property type="entry name" value="Tfc4/TFIIIC-102/Sfc4"/>
</dbReference>
<sequence length="858" mass="99151">MDEADLKQFVEVHDLPRPMNALPVTKTEPAPSTSKAGASSSAQSESETDEENTQQRETLIKKLVAREITYSQYQEQMHQEDDFDEEEVDQERSREWVSSGFEIDYRTARRDAMKGNLQGPVQTTVEGKSTKRRQRRFLPPALQGLMGEANLCYARGDTSTAKDLCLEIIRQVPLAYEPFITLAQLYEGNDPEQYLECSLIAAHLNPSDIELWMRVAETSIEQGNIDQALKCYTRAIKYEPKNVDLRLKRAQLTEKKGDEKQAFKYYYDMLPLIPKEQGEFLICTAKRVAKKFHEESNIGAALEAMERAYTTAPELFSIEDINLLLELLIANGLYQRALHILSTHANVEVQGSVEAAASSKEATFSVSIPDDMMLDLRTKLAVVLVHLKSEHLFDYIIRDIMMHTDPENGGDCYLDIAEALMKEEYYRFALRLLVPLIKSERFSLAAVWLRYADCSRFVEAYDEAIAGYRKVVSLAQHLDARLALAALLKKQGKYAEALEALEQDPENEYLDPEVLYERCLMLEEIGHYKEFLEAGFMLMARHCYMLKNRHDMDMVLSFARFNDMRTAETEKRTLGEGAPDFVSGSDLPLTTEWELVLRLLKVADRLHDYGYFMKLVFTLNTSKRFQVYRYELQQLSLNACIYNRDPSLGHNILREQIRTLLIMQPEKINHPRLWNVFNLVVFISGDVRYNRYLSRLFDRAPNIGVHPKSLIANYHLTSCTYKYALNQYNQIYQSTNDPLYAMLVAVTLTQIACQKFTSKKQTLVAQANIFMDRYGQGRMEEVRHEVYYNFGRMYHQLGMLHLAVDYYKRVLSFDSAVIRQCPKHLDLKAETAYNLSCIYRDSGNIELARKYLYEYIQV</sequence>
<dbReference type="SMART" id="SM00028">
    <property type="entry name" value="TPR"/>
    <property type="match status" value="4"/>
</dbReference>
<dbReference type="PROSITE" id="PS50005">
    <property type="entry name" value="TPR"/>
    <property type="match status" value="2"/>
</dbReference>
<evidence type="ECO:0000313" key="2">
    <source>
        <dbReference type="EnsemblMetazoa" id="AALB007587-PA"/>
    </source>
</evidence>
<keyword evidence="3" id="KW-1185">Reference proteome</keyword>
<evidence type="ECO:0008006" key="4">
    <source>
        <dbReference type="Google" id="ProtNLM"/>
    </source>
</evidence>
<dbReference type="InterPro" id="IPR011990">
    <property type="entry name" value="TPR-like_helical_dom_sf"/>
</dbReference>
<feature type="region of interest" description="Disordered" evidence="1">
    <location>
        <begin position="74"/>
        <end position="94"/>
    </location>
</feature>
<protein>
    <recommendedName>
        <fullName evidence="4">General transcription factor 3C polypeptide 3</fullName>
    </recommendedName>
</protein>
<name>A0A182FM28_ANOAL</name>
<proteinExistence type="predicted"/>
<dbReference type="InterPro" id="IPR019734">
    <property type="entry name" value="TPR_rpt"/>
</dbReference>
<dbReference type="GO" id="GO:0006383">
    <property type="term" value="P:transcription by RNA polymerase III"/>
    <property type="evidence" value="ECO:0007669"/>
    <property type="project" value="InterPro"/>
</dbReference>
<dbReference type="PANTHER" id="PTHR23082">
    <property type="entry name" value="TRANSCRIPTION INITIATION FACTOR IIIC TFIIIC , POLYPEPTIDE 3-RELATED"/>
    <property type="match status" value="1"/>
</dbReference>
<dbReference type="PANTHER" id="PTHR23082:SF0">
    <property type="entry name" value="GENERAL TRANSCRIPTION FACTOR 3C POLYPEPTIDE 3"/>
    <property type="match status" value="1"/>
</dbReference>
<dbReference type="SUPFAM" id="SSF48452">
    <property type="entry name" value="TPR-like"/>
    <property type="match status" value="2"/>
</dbReference>
<dbReference type="Proteomes" id="UP000069272">
    <property type="component" value="Chromosome 3R"/>
</dbReference>